<evidence type="ECO:0000256" key="3">
    <source>
        <dbReference type="ARBA" id="ARBA00023002"/>
    </source>
</evidence>
<dbReference type="STRING" id="559515.M4B6D0"/>
<dbReference type="GO" id="GO:0016705">
    <property type="term" value="F:oxidoreductase activity, acting on paired donors, with incorporation or reduction of molecular oxygen"/>
    <property type="evidence" value="ECO:0007669"/>
    <property type="project" value="InterPro"/>
</dbReference>
<dbReference type="Pfam" id="PF00067">
    <property type="entry name" value="p450"/>
    <property type="match status" value="1"/>
</dbReference>
<keyword evidence="2" id="KW-0479">Metal-binding</keyword>
<dbReference type="PANTHER" id="PTHR24296">
    <property type="entry name" value="CYTOCHROME P450"/>
    <property type="match status" value="1"/>
</dbReference>
<dbReference type="EMBL" id="JH598543">
    <property type="status" value="NOT_ANNOTATED_CDS"/>
    <property type="molecule type" value="Genomic_DNA"/>
</dbReference>
<evidence type="ECO:0000256" key="1">
    <source>
        <dbReference type="ARBA" id="ARBA00010617"/>
    </source>
</evidence>
<dbReference type="InterPro" id="IPR001128">
    <property type="entry name" value="Cyt_P450"/>
</dbReference>
<dbReference type="HOGENOM" id="CLU_2351151_0_0_1"/>
<evidence type="ECO:0000256" key="2">
    <source>
        <dbReference type="ARBA" id="ARBA00022723"/>
    </source>
</evidence>
<protein>
    <submittedName>
        <fullName evidence="5">Uncharacterized protein</fullName>
    </submittedName>
</protein>
<dbReference type="GO" id="GO:0020037">
    <property type="term" value="F:heme binding"/>
    <property type="evidence" value="ECO:0007669"/>
    <property type="project" value="InterPro"/>
</dbReference>
<dbReference type="AlphaFoldDB" id="M4B6D0"/>
<keyword evidence="3" id="KW-0560">Oxidoreductase</keyword>
<proteinExistence type="inferred from homology"/>
<dbReference type="EnsemblProtists" id="HpaT801830">
    <property type="protein sequence ID" value="HpaP801830"/>
    <property type="gene ID" value="HpaG801830"/>
</dbReference>
<name>M4B6D0_HYAAE</name>
<dbReference type="SUPFAM" id="SSF48264">
    <property type="entry name" value="Cytochrome P450"/>
    <property type="match status" value="1"/>
</dbReference>
<comment type="similarity">
    <text evidence="1">Belongs to the cytochrome P450 family.</text>
</comment>
<accession>M4B6D0</accession>
<evidence type="ECO:0000313" key="5">
    <source>
        <dbReference type="EnsemblProtists" id="HpaP801831"/>
    </source>
</evidence>
<dbReference type="EnsemblProtists" id="HpaT801831">
    <property type="protein sequence ID" value="HpaP801831"/>
    <property type="gene ID" value="HpaG801831"/>
</dbReference>
<evidence type="ECO:0000313" key="6">
    <source>
        <dbReference type="Proteomes" id="UP000011713"/>
    </source>
</evidence>
<dbReference type="GO" id="GO:0005506">
    <property type="term" value="F:iron ion binding"/>
    <property type="evidence" value="ECO:0007669"/>
    <property type="project" value="InterPro"/>
</dbReference>
<organism evidence="5 6">
    <name type="scientific">Hyaloperonospora arabidopsidis (strain Emoy2)</name>
    <name type="common">Downy mildew agent</name>
    <name type="synonym">Peronospora arabidopsidis</name>
    <dbReference type="NCBI Taxonomy" id="559515"/>
    <lineage>
        <taxon>Eukaryota</taxon>
        <taxon>Sar</taxon>
        <taxon>Stramenopiles</taxon>
        <taxon>Oomycota</taxon>
        <taxon>Peronosporomycetes</taxon>
        <taxon>Peronosporales</taxon>
        <taxon>Peronosporaceae</taxon>
        <taxon>Hyaloperonospora</taxon>
    </lineage>
</organism>
<dbReference type="Gene3D" id="1.10.630.10">
    <property type="entry name" value="Cytochrome P450"/>
    <property type="match status" value="1"/>
</dbReference>
<dbReference type="InterPro" id="IPR036396">
    <property type="entry name" value="Cyt_P450_sf"/>
</dbReference>
<reference evidence="6" key="1">
    <citation type="journal article" date="2010" name="Science">
        <title>Signatures of adaptation to obligate biotrophy in the Hyaloperonospora arabidopsidis genome.</title>
        <authorList>
            <person name="Baxter L."/>
            <person name="Tripathy S."/>
            <person name="Ishaque N."/>
            <person name="Boot N."/>
            <person name="Cabral A."/>
            <person name="Kemen E."/>
            <person name="Thines M."/>
            <person name="Ah-Fong A."/>
            <person name="Anderson R."/>
            <person name="Badejoko W."/>
            <person name="Bittner-Eddy P."/>
            <person name="Boore J.L."/>
            <person name="Chibucos M.C."/>
            <person name="Coates M."/>
            <person name="Dehal P."/>
            <person name="Delehaunty K."/>
            <person name="Dong S."/>
            <person name="Downton P."/>
            <person name="Dumas B."/>
            <person name="Fabro G."/>
            <person name="Fronick C."/>
            <person name="Fuerstenberg S.I."/>
            <person name="Fulton L."/>
            <person name="Gaulin E."/>
            <person name="Govers F."/>
            <person name="Hughes L."/>
            <person name="Humphray S."/>
            <person name="Jiang R.H."/>
            <person name="Judelson H."/>
            <person name="Kamoun S."/>
            <person name="Kyung K."/>
            <person name="Meijer H."/>
            <person name="Minx P."/>
            <person name="Morris P."/>
            <person name="Nelson J."/>
            <person name="Phuntumart V."/>
            <person name="Qutob D."/>
            <person name="Rehmany A."/>
            <person name="Rougon-Cardoso A."/>
            <person name="Ryden P."/>
            <person name="Torto-Alalibo T."/>
            <person name="Studholme D."/>
            <person name="Wang Y."/>
            <person name="Win J."/>
            <person name="Wood J."/>
            <person name="Clifton S.W."/>
            <person name="Rogers J."/>
            <person name="Van den Ackerveken G."/>
            <person name="Jones J.D."/>
            <person name="McDowell J.M."/>
            <person name="Beynon J."/>
            <person name="Tyler B.M."/>
        </authorList>
    </citation>
    <scope>NUCLEOTIDE SEQUENCE [LARGE SCALE GENOMIC DNA]</scope>
    <source>
        <strain evidence="6">Emoy2</strain>
    </source>
</reference>
<reference evidence="5" key="2">
    <citation type="submission" date="2015-06" db="UniProtKB">
        <authorList>
            <consortium name="EnsemblProtists"/>
        </authorList>
    </citation>
    <scope>IDENTIFICATION</scope>
    <source>
        <strain evidence="5">Emoy2</strain>
    </source>
</reference>
<evidence type="ECO:0000256" key="4">
    <source>
        <dbReference type="ARBA" id="ARBA00023004"/>
    </source>
</evidence>
<dbReference type="Proteomes" id="UP000011713">
    <property type="component" value="Unassembled WGS sequence"/>
</dbReference>
<keyword evidence="6" id="KW-1185">Reference proteome</keyword>
<dbReference type="VEuPathDB" id="FungiDB:HpaG801830"/>
<dbReference type="eggNOG" id="KOG0157">
    <property type="taxonomic scope" value="Eukaryota"/>
</dbReference>
<sequence>MYDWLADQFAATKGEAFVVRLPGKDDMMFIAKPEHLEAGLKTQFDNFPKSTYIHDVFYDLLGHGIVVASGETWKRQRSVVVGLFSARALREHMTSLV</sequence>
<keyword evidence="4" id="KW-0408">Iron</keyword>
<dbReference type="GO" id="GO:0004497">
    <property type="term" value="F:monooxygenase activity"/>
    <property type="evidence" value="ECO:0007669"/>
    <property type="project" value="InterPro"/>
</dbReference>
<dbReference type="InParanoid" id="M4B6D0"/>